<keyword evidence="1" id="KW-0812">Transmembrane</keyword>
<evidence type="ECO:0000313" key="3">
    <source>
        <dbReference type="Proteomes" id="UP001187825"/>
    </source>
</evidence>
<name>A0AAD2ZGA1_ECOLX</name>
<proteinExistence type="predicted"/>
<feature type="transmembrane region" description="Helical" evidence="1">
    <location>
        <begin position="73"/>
        <end position="91"/>
    </location>
</feature>
<keyword evidence="1" id="KW-1133">Transmembrane helix</keyword>
<evidence type="ECO:0000256" key="1">
    <source>
        <dbReference type="SAM" id="Phobius"/>
    </source>
</evidence>
<evidence type="ECO:0000313" key="2">
    <source>
        <dbReference type="EMBL" id="ELP2902585.1"/>
    </source>
</evidence>
<keyword evidence="1" id="KW-0472">Membrane</keyword>
<reference evidence="2" key="1">
    <citation type="submission" date="2023-10" db="EMBL/GenBank/DDBJ databases">
        <authorList>
            <consortium name="GenomeTrakr network: Whole genome sequencing for foodborne pathogen traceback"/>
        </authorList>
    </citation>
    <scope>NUCLEOTIDE SEQUENCE</scope>
    <source>
        <strain evidence="2">RM9975</strain>
    </source>
</reference>
<dbReference type="Proteomes" id="UP001187825">
    <property type="component" value="Unassembled WGS sequence"/>
</dbReference>
<gene>
    <name evidence="2" type="ORF">R0P33_005035</name>
</gene>
<accession>A0AAD2ZGA1</accession>
<dbReference type="AlphaFoldDB" id="A0AAD2ZGA1"/>
<feature type="transmembrane region" description="Helical" evidence="1">
    <location>
        <begin position="16"/>
        <end position="42"/>
    </location>
</feature>
<dbReference type="EMBL" id="ABNXQI010000090">
    <property type="protein sequence ID" value="ELP2902585.1"/>
    <property type="molecule type" value="Genomic_DNA"/>
</dbReference>
<organism evidence="2 3">
    <name type="scientific">Escherichia coli O111</name>
    <dbReference type="NCBI Taxonomy" id="1055535"/>
    <lineage>
        <taxon>Bacteria</taxon>
        <taxon>Pseudomonadati</taxon>
        <taxon>Pseudomonadota</taxon>
        <taxon>Gammaproteobacteria</taxon>
        <taxon>Enterobacterales</taxon>
        <taxon>Enterobacteriaceae</taxon>
        <taxon>Escherichia</taxon>
    </lineage>
</organism>
<protein>
    <submittedName>
        <fullName evidence="2">Uncharacterized protein</fullName>
    </submittedName>
</protein>
<sequence length="108" mass="11830">MQESQENNSKPPAWRLFYLYLQLTLIYHSIHCIYSVLIGVFMSNELDSLSEVVKGFTKIELPGGGGGETDSPVVEAAIAVGIVGAAAYGIYKLFGRTEPQKDEDKLGF</sequence>
<comment type="caution">
    <text evidence="2">The sequence shown here is derived from an EMBL/GenBank/DDBJ whole genome shotgun (WGS) entry which is preliminary data.</text>
</comment>